<dbReference type="Gene3D" id="3.80.10.10">
    <property type="entry name" value="Ribonuclease Inhibitor"/>
    <property type="match status" value="1"/>
</dbReference>
<protein>
    <recommendedName>
        <fullName evidence="3">F-box domain-containing protein</fullName>
    </recommendedName>
</protein>
<proteinExistence type="predicted"/>
<gene>
    <name evidence="1" type="ORF">BU26DRAFT_526092</name>
</gene>
<dbReference type="SUPFAM" id="SSF52047">
    <property type="entry name" value="RNI-like"/>
    <property type="match status" value="1"/>
</dbReference>
<dbReference type="OrthoDB" id="3768645at2759"/>
<keyword evidence="2" id="KW-1185">Reference proteome</keyword>
<dbReference type="RefSeq" id="XP_033675304.1">
    <property type="nucleotide sequence ID" value="XM_033830663.1"/>
</dbReference>
<evidence type="ECO:0000313" key="1">
    <source>
        <dbReference type="EMBL" id="KAF2240300.1"/>
    </source>
</evidence>
<evidence type="ECO:0000313" key="2">
    <source>
        <dbReference type="Proteomes" id="UP000800094"/>
    </source>
</evidence>
<dbReference type="EMBL" id="ML987220">
    <property type="protein sequence ID" value="KAF2240300.1"/>
    <property type="molecule type" value="Genomic_DNA"/>
</dbReference>
<organism evidence="1 2">
    <name type="scientific">Trematosphaeria pertusa</name>
    <dbReference type="NCBI Taxonomy" id="390896"/>
    <lineage>
        <taxon>Eukaryota</taxon>
        <taxon>Fungi</taxon>
        <taxon>Dikarya</taxon>
        <taxon>Ascomycota</taxon>
        <taxon>Pezizomycotina</taxon>
        <taxon>Dothideomycetes</taxon>
        <taxon>Pleosporomycetidae</taxon>
        <taxon>Pleosporales</taxon>
        <taxon>Massarineae</taxon>
        <taxon>Trematosphaeriaceae</taxon>
        <taxon>Trematosphaeria</taxon>
    </lineage>
</organism>
<reference evidence="1" key="1">
    <citation type="journal article" date="2020" name="Stud. Mycol.">
        <title>101 Dothideomycetes genomes: a test case for predicting lifestyles and emergence of pathogens.</title>
        <authorList>
            <person name="Haridas S."/>
            <person name="Albert R."/>
            <person name="Binder M."/>
            <person name="Bloem J."/>
            <person name="Labutti K."/>
            <person name="Salamov A."/>
            <person name="Andreopoulos B."/>
            <person name="Baker S."/>
            <person name="Barry K."/>
            <person name="Bills G."/>
            <person name="Bluhm B."/>
            <person name="Cannon C."/>
            <person name="Castanera R."/>
            <person name="Culley D."/>
            <person name="Daum C."/>
            <person name="Ezra D."/>
            <person name="Gonzalez J."/>
            <person name="Henrissat B."/>
            <person name="Kuo A."/>
            <person name="Liang C."/>
            <person name="Lipzen A."/>
            <person name="Lutzoni F."/>
            <person name="Magnuson J."/>
            <person name="Mondo S."/>
            <person name="Nolan M."/>
            <person name="Ohm R."/>
            <person name="Pangilinan J."/>
            <person name="Park H.-J."/>
            <person name="Ramirez L."/>
            <person name="Alfaro M."/>
            <person name="Sun H."/>
            <person name="Tritt A."/>
            <person name="Yoshinaga Y."/>
            <person name="Zwiers L.-H."/>
            <person name="Turgeon B."/>
            <person name="Goodwin S."/>
            <person name="Spatafora J."/>
            <person name="Crous P."/>
            <person name="Grigoriev I."/>
        </authorList>
    </citation>
    <scope>NUCLEOTIDE SEQUENCE</scope>
    <source>
        <strain evidence="1">CBS 122368</strain>
    </source>
</reference>
<dbReference type="GeneID" id="54583993"/>
<evidence type="ECO:0008006" key="3">
    <source>
        <dbReference type="Google" id="ProtNLM"/>
    </source>
</evidence>
<name>A0A6A6HS96_9PLEO</name>
<accession>A0A6A6HS96</accession>
<dbReference type="Proteomes" id="UP000800094">
    <property type="component" value="Unassembled WGS sequence"/>
</dbReference>
<sequence length="288" mass="32396">MLQFASEAPSEVKHLSRFDRLQHFTIPCPGEISDIVDLKVPRNDLLLFFHLPNVVSLDLDTVLSFDNYSALPSCAPAWRQLKTLRLCHSFVSADTVELLLRHAPQLKTLVYDCHLPASAGCLDLGKLRQGLEHVCSTLSSLRVAYEILGDELNPDDLETVVTGSIGSLRNFASLAELEISLIALYGQSPPSSVPSLAQLLPFNLQHLTIADDLWDHPVFEPWLGESTMDLLKAFFQDDWMTATPLLKKFVFDMEERRWASEDYWTEDEPLDELEQLCTNQGLVCIILG</sequence>
<dbReference type="InterPro" id="IPR032675">
    <property type="entry name" value="LRR_dom_sf"/>
</dbReference>
<dbReference type="AlphaFoldDB" id="A0A6A6HS96"/>